<name>A0A174ZEH4_9FIRM</name>
<evidence type="ECO:0000313" key="1">
    <source>
        <dbReference type="EMBL" id="CUQ85594.1"/>
    </source>
</evidence>
<dbReference type="EMBL" id="CZBV01000004">
    <property type="protein sequence ID" value="CUQ85594.1"/>
    <property type="molecule type" value="Genomic_DNA"/>
</dbReference>
<dbReference type="RefSeq" id="WP_055287135.1">
    <property type="nucleotide sequence ID" value="NZ_CABIXW010000004.1"/>
</dbReference>
<protein>
    <submittedName>
        <fullName evidence="1">Uncharacterized protein</fullName>
    </submittedName>
</protein>
<proteinExistence type="predicted"/>
<organism evidence="1 2">
    <name type="scientific">Lachnospira eligens</name>
    <dbReference type="NCBI Taxonomy" id="39485"/>
    <lineage>
        <taxon>Bacteria</taxon>
        <taxon>Bacillati</taxon>
        <taxon>Bacillota</taxon>
        <taxon>Clostridia</taxon>
        <taxon>Lachnospirales</taxon>
        <taxon>Lachnospiraceae</taxon>
        <taxon>Lachnospira</taxon>
    </lineage>
</organism>
<sequence length="126" mass="14874">MKDYITIIKAIKKSWREKVDFIKTAHTNNDEQKIREYCTLIQGEAVEFGNVLENDGLQWSNIIKKLEVISEVCYQLVVKQIDINLFVSIMNYTLFLLDYFGGVYQKAVMIFQSWLFLRMRSIYKSG</sequence>
<reference evidence="1 2" key="1">
    <citation type="submission" date="2015-09" db="EMBL/GenBank/DDBJ databases">
        <authorList>
            <consortium name="Pathogen Informatics"/>
        </authorList>
    </citation>
    <scope>NUCLEOTIDE SEQUENCE [LARGE SCALE GENOMIC DNA]</scope>
    <source>
        <strain evidence="1 2">2789STDY5834878</strain>
    </source>
</reference>
<gene>
    <name evidence="1" type="ORF">ERS852492_01652</name>
</gene>
<evidence type="ECO:0000313" key="2">
    <source>
        <dbReference type="Proteomes" id="UP000095780"/>
    </source>
</evidence>
<dbReference type="Proteomes" id="UP000095780">
    <property type="component" value="Unassembled WGS sequence"/>
</dbReference>
<dbReference type="AlphaFoldDB" id="A0A174ZEH4"/>
<accession>A0A174ZEH4</accession>